<keyword evidence="11" id="KW-1133">Transmembrane helix</keyword>
<dbReference type="Proteomes" id="UP001194746">
    <property type="component" value="Unassembled WGS sequence"/>
</dbReference>
<dbReference type="CDD" id="cd12148">
    <property type="entry name" value="fungal_TF_MHR"/>
    <property type="match status" value="1"/>
</dbReference>
<evidence type="ECO:0000256" key="6">
    <source>
        <dbReference type="ARBA" id="ARBA00023015"/>
    </source>
</evidence>
<dbReference type="Pfam" id="PF00096">
    <property type="entry name" value="zf-C2H2"/>
    <property type="match status" value="2"/>
</dbReference>
<dbReference type="PROSITE" id="PS50157">
    <property type="entry name" value="ZINC_FINGER_C2H2_2"/>
    <property type="match status" value="2"/>
</dbReference>
<evidence type="ECO:0000256" key="5">
    <source>
        <dbReference type="ARBA" id="ARBA00022833"/>
    </source>
</evidence>
<dbReference type="GO" id="GO:0005634">
    <property type="term" value="C:nucleus"/>
    <property type="evidence" value="ECO:0007669"/>
    <property type="project" value="UniProtKB-SubCell"/>
</dbReference>
<evidence type="ECO:0000259" key="12">
    <source>
        <dbReference type="PROSITE" id="PS50157"/>
    </source>
</evidence>
<dbReference type="PROSITE" id="PS00028">
    <property type="entry name" value="ZINC_FINGER_C2H2_1"/>
    <property type="match status" value="2"/>
</dbReference>
<dbReference type="GO" id="GO:0008270">
    <property type="term" value="F:zinc ion binding"/>
    <property type="evidence" value="ECO:0007669"/>
    <property type="project" value="UniProtKB-KW"/>
</dbReference>
<dbReference type="EMBL" id="VCAU01000017">
    <property type="protein sequence ID" value="KAF9891575.1"/>
    <property type="molecule type" value="Genomic_DNA"/>
</dbReference>
<feature type="region of interest" description="Disordered" evidence="10">
    <location>
        <begin position="81"/>
        <end position="100"/>
    </location>
</feature>
<gene>
    <name evidence="13" type="ORF">FE257_003586</name>
</gene>
<evidence type="ECO:0000313" key="13">
    <source>
        <dbReference type="EMBL" id="KAF9891575.1"/>
    </source>
</evidence>
<evidence type="ECO:0000256" key="8">
    <source>
        <dbReference type="ARBA" id="ARBA00023242"/>
    </source>
</evidence>
<dbReference type="InterPro" id="IPR007219">
    <property type="entry name" value="XnlR_reg_dom"/>
</dbReference>
<dbReference type="SUPFAM" id="SSF57667">
    <property type="entry name" value="beta-beta-alpha zinc fingers"/>
    <property type="match status" value="1"/>
</dbReference>
<dbReference type="InterPro" id="IPR013087">
    <property type="entry name" value="Znf_C2H2_type"/>
</dbReference>
<dbReference type="Pfam" id="PF04082">
    <property type="entry name" value="Fungal_trans"/>
    <property type="match status" value="1"/>
</dbReference>
<evidence type="ECO:0000256" key="1">
    <source>
        <dbReference type="ARBA" id="ARBA00004123"/>
    </source>
</evidence>
<organism evidence="13 14">
    <name type="scientific">Aspergillus nanangensis</name>
    <dbReference type="NCBI Taxonomy" id="2582783"/>
    <lineage>
        <taxon>Eukaryota</taxon>
        <taxon>Fungi</taxon>
        <taxon>Dikarya</taxon>
        <taxon>Ascomycota</taxon>
        <taxon>Pezizomycotina</taxon>
        <taxon>Eurotiomycetes</taxon>
        <taxon>Eurotiomycetidae</taxon>
        <taxon>Eurotiales</taxon>
        <taxon>Aspergillaceae</taxon>
        <taxon>Aspergillus</taxon>
        <taxon>Aspergillus subgen. Circumdati</taxon>
    </lineage>
</organism>
<dbReference type="PANTHER" id="PTHR40626:SF11">
    <property type="entry name" value="ZINC FINGER PROTEIN YPR022C"/>
    <property type="match status" value="1"/>
</dbReference>
<dbReference type="GO" id="GO:0000978">
    <property type="term" value="F:RNA polymerase II cis-regulatory region sequence-specific DNA binding"/>
    <property type="evidence" value="ECO:0007669"/>
    <property type="project" value="InterPro"/>
</dbReference>
<dbReference type="SMART" id="SM00355">
    <property type="entry name" value="ZnF_C2H2"/>
    <property type="match status" value="2"/>
</dbReference>
<dbReference type="Gene3D" id="3.30.160.60">
    <property type="entry name" value="Classic Zinc Finger"/>
    <property type="match status" value="2"/>
</dbReference>
<dbReference type="GO" id="GO:0000981">
    <property type="term" value="F:DNA-binding transcription factor activity, RNA polymerase II-specific"/>
    <property type="evidence" value="ECO:0007669"/>
    <property type="project" value="InterPro"/>
</dbReference>
<dbReference type="PANTHER" id="PTHR40626">
    <property type="entry name" value="MIP31509P"/>
    <property type="match status" value="1"/>
</dbReference>
<name>A0AAD4CRW3_ASPNN</name>
<reference evidence="13" key="1">
    <citation type="journal article" date="2019" name="Beilstein J. Org. Chem.">
        <title>Nanangenines: drimane sesquiterpenoids as the dominant metabolite cohort of a novel Australian fungus, Aspergillus nanangensis.</title>
        <authorList>
            <person name="Lacey H.J."/>
            <person name="Gilchrist C.L.M."/>
            <person name="Crombie A."/>
            <person name="Kalaitzis J.A."/>
            <person name="Vuong D."/>
            <person name="Rutledge P.J."/>
            <person name="Turner P."/>
            <person name="Pitt J.I."/>
            <person name="Lacey E."/>
            <person name="Chooi Y.H."/>
            <person name="Piggott A.M."/>
        </authorList>
    </citation>
    <scope>NUCLEOTIDE SEQUENCE</scope>
    <source>
        <strain evidence="13">MST-FP2251</strain>
    </source>
</reference>
<accession>A0AAD4CRW3</accession>
<dbReference type="AlphaFoldDB" id="A0AAD4CRW3"/>
<comment type="subcellular location">
    <subcellularLocation>
        <location evidence="1">Nucleus</location>
    </subcellularLocation>
</comment>
<keyword evidence="2" id="KW-0479">Metal-binding</keyword>
<dbReference type="InterPro" id="IPR036236">
    <property type="entry name" value="Znf_C2H2_sf"/>
</dbReference>
<dbReference type="GO" id="GO:0006351">
    <property type="term" value="P:DNA-templated transcription"/>
    <property type="evidence" value="ECO:0007669"/>
    <property type="project" value="InterPro"/>
</dbReference>
<feature type="transmembrane region" description="Helical" evidence="11">
    <location>
        <begin position="309"/>
        <end position="330"/>
    </location>
</feature>
<sequence>MSQTNRRDGRRRRKTSQGERICSICSQAFKKAEHLARHYRSHTKERPFMCEICGKFYARQDTLLRHSRLCHVNTEPAERRLMEDRTQPEQPLMTSKTDQFLHPSQHDARELEDLPGDNLELPTNCYSFPDAMPTGRDHRSSDHVDPSTAHFIPTAVEYSDRIESPVIIDHGLESDWISWLTGTDFDVDAMNQSLLESAAPGISPTVAESCGSRAPIQRHWHTFCETITSSNPTPDGTSVGNLDSSHLQAFTDEAYRQKLAESLQQHVQPGTLPSTAFLDLCIQAYFAQYHTIFPLVHMPTFQSSKKNPVLLLSICSIGTLFLASPGAIAHGISMFERLQKAILASWDTHIYAAGDLSIIALQASLIGQTFGLLLGRPKDLTGIEIFHGSVIAWARKAKLFGQSRNSTAEITTFEDNSPELDAAWKTWVRDEERKRIVIGIHILDIELAKLYHHEPILRHSIEKLPELSPADVFAAPNATAWRRQLMAPPALAHAPPSPEDTASESLSSEIKATNPFQSYCVLESIGAMMYEDRDTTATWPTTVQICHNLLVQWHHNNFPVTLRHDHHTSNIDDSFCLRILWHSTFMHLYTDFDDLERACGREGEGISAKSIAYATSWARSLDAKRTLLHAGLVQRLFQSIAIGEEAAIHVPMALYYCGIAWASFTQFGLNTIPTVSPNEDTPDRLDFSELTLLGINQTELFNEVTRGITLGRSNSRPLFHIIDLLSKVSHWKVSQSFATTLLSLVKDIPDLL</sequence>
<keyword evidence="7" id="KW-0804">Transcription</keyword>
<keyword evidence="4 9" id="KW-0863">Zinc-finger</keyword>
<dbReference type="FunFam" id="3.30.160.60:FF:000145">
    <property type="entry name" value="Zinc finger protein 574"/>
    <property type="match status" value="1"/>
</dbReference>
<evidence type="ECO:0000256" key="2">
    <source>
        <dbReference type="ARBA" id="ARBA00022723"/>
    </source>
</evidence>
<evidence type="ECO:0000256" key="7">
    <source>
        <dbReference type="ARBA" id="ARBA00023163"/>
    </source>
</evidence>
<comment type="caution">
    <text evidence="13">The sequence shown here is derived from an EMBL/GenBank/DDBJ whole genome shotgun (WGS) entry which is preliminary data.</text>
</comment>
<dbReference type="InterPro" id="IPR051059">
    <property type="entry name" value="VerF-like"/>
</dbReference>
<evidence type="ECO:0000256" key="10">
    <source>
        <dbReference type="SAM" id="MobiDB-lite"/>
    </source>
</evidence>
<keyword evidence="6" id="KW-0805">Transcription regulation</keyword>
<feature type="domain" description="C2H2-type" evidence="12">
    <location>
        <begin position="48"/>
        <end position="76"/>
    </location>
</feature>
<evidence type="ECO:0000256" key="9">
    <source>
        <dbReference type="PROSITE-ProRule" id="PRU00042"/>
    </source>
</evidence>
<feature type="compositionally biased region" description="Polar residues" evidence="10">
    <location>
        <begin position="88"/>
        <end position="98"/>
    </location>
</feature>
<evidence type="ECO:0000313" key="14">
    <source>
        <dbReference type="Proteomes" id="UP001194746"/>
    </source>
</evidence>
<keyword evidence="11" id="KW-0472">Membrane</keyword>
<keyword evidence="5" id="KW-0862">Zinc</keyword>
<dbReference type="GO" id="GO:0000785">
    <property type="term" value="C:chromatin"/>
    <property type="evidence" value="ECO:0007669"/>
    <property type="project" value="TreeGrafter"/>
</dbReference>
<protein>
    <recommendedName>
        <fullName evidence="12">C2H2-type domain-containing protein</fullName>
    </recommendedName>
</protein>
<proteinExistence type="predicted"/>
<keyword evidence="3" id="KW-0677">Repeat</keyword>
<evidence type="ECO:0000256" key="11">
    <source>
        <dbReference type="SAM" id="Phobius"/>
    </source>
</evidence>
<reference evidence="13" key="2">
    <citation type="submission" date="2020-02" db="EMBL/GenBank/DDBJ databases">
        <authorList>
            <person name="Gilchrist C.L.M."/>
            <person name="Chooi Y.-H."/>
        </authorList>
    </citation>
    <scope>NUCLEOTIDE SEQUENCE</scope>
    <source>
        <strain evidence="13">MST-FP2251</strain>
    </source>
</reference>
<dbReference type="FunFam" id="3.30.160.60:FF:000446">
    <property type="entry name" value="Zinc finger protein"/>
    <property type="match status" value="1"/>
</dbReference>
<evidence type="ECO:0000256" key="3">
    <source>
        <dbReference type="ARBA" id="ARBA00022737"/>
    </source>
</evidence>
<feature type="domain" description="C2H2-type" evidence="12">
    <location>
        <begin position="20"/>
        <end position="47"/>
    </location>
</feature>
<keyword evidence="14" id="KW-1185">Reference proteome</keyword>
<keyword evidence="8" id="KW-0539">Nucleus</keyword>
<keyword evidence="11" id="KW-0812">Transmembrane</keyword>
<evidence type="ECO:0000256" key="4">
    <source>
        <dbReference type="ARBA" id="ARBA00022771"/>
    </source>
</evidence>